<evidence type="ECO:0000313" key="3">
    <source>
        <dbReference type="EMBL" id="TGY94813.1"/>
    </source>
</evidence>
<reference evidence="3 4" key="1">
    <citation type="journal article" date="2013" name="Int. J. Syst. Evol. Microbiol.">
        <title>Marinicauda pacifica gen. nov., sp. nov., a prosthecate alphaproteobacterium of the family Hyphomonadaceae isolated from deep seawater.</title>
        <authorList>
            <person name="Zhang X.Y."/>
            <person name="Li G.W."/>
            <person name="Wang C.S."/>
            <person name="Zhang Y.J."/>
            <person name="Xu X.W."/>
            <person name="Li H."/>
            <person name="Liu A."/>
            <person name="Liu C."/>
            <person name="Xie B.B."/>
            <person name="Qin Q.L."/>
            <person name="Xu Z."/>
            <person name="Chen X.L."/>
            <person name="Zhou B.C."/>
            <person name="Zhang Y.Z."/>
        </authorList>
    </citation>
    <scope>NUCLEOTIDE SEQUENCE [LARGE SCALE GENOMIC DNA]</scope>
    <source>
        <strain evidence="3 4">P-1 km-3</strain>
    </source>
</reference>
<keyword evidence="4" id="KW-1185">Reference proteome</keyword>
<keyword evidence="1" id="KW-0812">Transmembrane</keyword>
<dbReference type="PANTHER" id="PTHR43861">
    <property type="entry name" value="TRANS-ACONITATE 2-METHYLTRANSFERASE-RELATED"/>
    <property type="match status" value="1"/>
</dbReference>
<dbReference type="Pfam" id="PF08242">
    <property type="entry name" value="Methyltransf_12"/>
    <property type="match status" value="1"/>
</dbReference>
<keyword evidence="1" id="KW-0472">Membrane</keyword>
<keyword evidence="3" id="KW-0808">Transferase</keyword>
<dbReference type="InterPro" id="IPR013217">
    <property type="entry name" value="Methyltransf_12"/>
</dbReference>
<dbReference type="Proteomes" id="UP000305451">
    <property type="component" value="Unassembled WGS sequence"/>
</dbReference>
<dbReference type="OrthoDB" id="9795634at2"/>
<comment type="caution">
    <text evidence="3">The sequence shown here is derived from an EMBL/GenBank/DDBJ whole genome shotgun (WGS) entry which is preliminary data.</text>
</comment>
<evidence type="ECO:0000256" key="1">
    <source>
        <dbReference type="SAM" id="Phobius"/>
    </source>
</evidence>
<name>A0A4S2HFW5_9PROT</name>
<organism evidence="3 4">
    <name type="scientific">Marinicauda pacifica</name>
    <dbReference type="NCBI Taxonomy" id="1133559"/>
    <lineage>
        <taxon>Bacteria</taxon>
        <taxon>Pseudomonadati</taxon>
        <taxon>Pseudomonadota</taxon>
        <taxon>Alphaproteobacteria</taxon>
        <taxon>Maricaulales</taxon>
        <taxon>Maricaulaceae</taxon>
        <taxon>Marinicauda</taxon>
    </lineage>
</organism>
<feature type="transmembrane region" description="Helical" evidence="1">
    <location>
        <begin position="12"/>
        <end position="32"/>
    </location>
</feature>
<evidence type="ECO:0000259" key="2">
    <source>
        <dbReference type="Pfam" id="PF08242"/>
    </source>
</evidence>
<keyword evidence="1" id="KW-1133">Transmembrane helix</keyword>
<dbReference type="Gene3D" id="3.40.50.150">
    <property type="entry name" value="Vaccinia Virus protein VP39"/>
    <property type="match status" value="1"/>
</dbReference>
<dbReference type="GO" id="GO:0032259">
    <property type="term" value="P:methylation"/>
    <property type="evidence" value="ECO:0007669"/>
    <property type="project" value="UniProtKB-KW"/>
</dbReference>
<dbReference type="InterPro" id="IPR029063">
    <property type="entry name" value="SAM-dependent_MTases_sf"/>
</dbReference>
<protein>
    <submittedName>
        <fullName evidence="3">Class I SAM-dependent methyltransferase</fullName>
    </submittedName>
</protein>
<dbReference type="AlphaFoldDB" id="A0A4S2HFW5"/>
<proteinExistence type="predicted"/>
<sequence>MSGQRDEDGKGYTPLLGIAALTPFYDAVIAIFTREGRWRSLLIAELSPKPEDVIVDIGSGTGRLAEQIWRVPPFTTYLGVDPDEQAVAMARRRARRMSESFTFRTGFFTGSELIAGRSPNRIVTSLVLHQTPLAEKRRILHAAYEGLQPDGVLLIADYGLQKTRFMQLLFRLTVQALDGVQDTQPNADGVLPTLLNEAGFAAVDELARVDTLTGTITILKAAKTPTSAATGLHPAPGSVQ</sequence>
<keyword evidence="3" id="KW-0489">Methyltransferase</keyword>
<dbReference type="GO" id="GO:0008168">
    <property type="term" value="F:methyltransferase activity"/>
    <property type="evidence" value="ECO:0007669"/>
    <property type="project" value="UniProtKB-KW"/>
</dbReference>
<dbReference type="CDD" id="cd02440">
    <property type="entry name" value="AdoMet_MTases"/>
    <property type="match status" value="1"/>
</dbReference>
<feature type="domain" description="Methyltransferase type 12" evidence="2">
    <location>
        <begin position="55"/>
        <end position="153"/>
    </location>
</feature>
<dbReference type="SUPFAM" id="SSF53335">
    <property type="entry name" value="S-adenosyl-L-methionine-dependent methyltransferases"/>
    <property type="match status" value="1"/>
</dbReference>
<dbReference type="EMBL" id="SRXV01000001">
    <property type="protein sequence ID" value="TGY94813.1"/>
    <property type="molecule type" value="Genomic_DNA"/>
</dbReference>
<evidence type="ECO:0000313" key="4">
    <source>
        <dbReference type="Proteomes" id="UP000305451"/>
    </source>
</evidence>
<accession>A0A4S2HFW5</accession>
<gene>
    <name evidence="3" type="ORF">E5162_06005</name>
</gene>
<dbReference type="RefSeq" id="WP_135944009.1">
    <property type="nucleotide sequence ID" value="NZ_BMEI01000001.1"/>
</dbReference>